<protein>
    <submittedName>
        <fullName evidence="5">Helix-turn-helix transcriptional regulator</fullName>
    </submittedName>
</protein>
<dbReference type="PROSITE" id="PS50043">
    <property type="entry name" value="HTH_LUXR_2"/>
    <property type="match status" value="1"/>
</dbReference>
<evidence type="ECO:0000259" key="4">
    <source>
        <dbReference type="PROSITE" id="PS50043"/>
    </source>
</evidence>
<dbReference type="GO" id="GO:0006355">
    <property type="term" value="P:regulation of DNA-templated transcription"/>
    <property type="evidence" value="ECO:0007669"/>
    <property type="project" value="InterPro"/>
</dbReference>
<keyword evidence="1" id="KW-0805">Transcription regulation</keyword>
<dbReference type="Gene3D" id="1.10.10.10">
    <property type="entry name" value="Winged helix-like DNA-binding domain superfamily/Winged helix DNA-binding domain"/>
    <property type="match status" value="1"/>
</dbReference>
<dbReference type="InterPro" id="IPR036388">
    <property type="entry name" value="WH-like_DNA-bd_sf"/>
</dbReference>
<dbReference type="PRINTS" id="PR00038">
    <property type="entry name" value="HTHLUXR"/>
</dbReference>
<accession>A0A8I0DRJ3</accession>
<dbReference type="Proteomes" id="UP000652847">
    <property type="component" value="Unassembled WGS sequence"/>
</dbReference>
<dbReference type="AlphaFoldDB" id="A0A8I0DRJ3"/>
<dbReference type="InterPro" id="IPR011990">
    <property type="entry name" value="TPR-like_helical_dom_sf"/>
</dbReference>
<gene>
    <name evidence="5" type="ORF">H8S54_07155</name>
</gene>
<dbReference type="SUPFAM" id="SSF52540">
    <property type="entry name" value="P-loop containing nucleoside triphosphate hydrolases"/>
    <property type="match status" value="1"/>
</dbReference>
<comment type="caution">
    <text evidence="5">The sequence shown here is derived from an EMBL/GenBank/DDBJ whole genome shotgun (WGS) entry which is preliminary data.</text>
</comment>
<dbReference type="Gene3D" id="3.40.50.300">
    <property type="entry name" value="P-loop containing nucleotide triphosphate hydrolases"/>
    <property type="match status" value="1"/>
</dbReference>
<dbReference type="SMART" id="SM00421">
    <property type="entry name" value="HTH_LUXR"/>
    <property type="match status" value="1"/>
</dbReference>
<dbReference type="RefSeq" id="WP_186901182.1">
    <property type="nucleotide sequence ID" value="NZ_JACOOT010000015.1"/>
</dbReference>
<dbReference type="CDD" id="cd06170">
    <property type="entry name" value="LuxR_C_like"/>
    <property type="match status" value="1"/>
</dbReference>
<dbReference type="PANTHER" id="PTHR44688:SF16">
    <property type="entry name" value="DNA-BINDING TRANSCRIPTIONAL ACTIVATOR DEVR_DOSR"/>
    <property type="match status" value="1"/>
</dbReference>
<name>A0A8I0DRJ3_9FIRM</name>
<evidence type="ECO:0000256" key="1">
    <source>
        <dbReference type="ARBA" id="ARBA00023015"/>
    </source>
</evidence>
<keyword evidence="6" id="KW-1185">Reference proteome</keyword>
<dbReference type="InterPro" id="IPR059106">
    <property type="entry name" value="WHD_MalT"/>
</dbReference>
<dbReference type="SUPFAM" id="SSF48452">
    <property type="entry name" value="TPR-like"/>
    <property type="match status" value="1"/>
</dbReference>
<dbReference type="SUPFAM" id="SSF46894">
    <property type="entry name" value="C-terminal effector domain of the bipartite response regulators"/>
    <property type="match status" value="1"/>
</dbReference>
<dbReference type="InterPro" id="IPR000792">
    <property type="entry name" value="Tscrpt_reg_LuxR_C"/>
</dbReference>
<dbReference type="Gene3D" id="1.25.40.10">
    <property type="entry name" value="Tetratricopeptide repeat domain"/>
    <property type="match status" value="1"/>
</dbReference>
<evidence type="ECO:0000256" key="3">
    <source>
        <dbReference type="ARBA" id="ARBA00023163"/>
    </source>
</evidence>
<keyword evidence="2" id="KW-0238">DNA-binding</keyword>
<feature type="domain" description="HTH luxR-type" evidence="4">
    <location>
        <begin position="714"/>
        <end position="779"/>
    </location>
</feature>
<sequence length="781" mass="90877">MQKIVKFTDDKYICPQKAICKFRSAKKLRTPLYLYGVTGIGKTSLVMHNLNMKRCSYYSASETSADQIKIKEQSAEYTVVLDDLQNLTDTTERESYFEVICKLLSLNNVWLILIARCPFPRWLLPLRTKYIFAEIEESDFLLSLDEQITYIEQYDIHLTREEHQKAWNLGGGNALSLLFFAMEKGNLELTQRRQWDYLETHVYDQWDLELQEFFMDISIVETFTVRLASMLTGRSDVEKLIFRAEEVGNFFDIRGTDGIWKCRWPMRKSMQQRLRRKRSIEQINHLYYVAGLYYELEEKPLEALSMYEKYNDMESISRLLISNARKNPSSGHFYELRKYYLKLPEELISGSPVLMAGISLLQSMLMNIEESNRWYHQLEKFAEEHSGSMKKEALSRLLYLKIALPHTGTANMIDLLKNADLLIHNKKAVLPELSVTSNLPSMMNGGKDFCEWSKRDTELALTIGKPVEFVLEKYGKGLVYLALAESYLEKGKDIFEIFSKAEKGRMDAERGGMLEQVFVGTGILAWLSVLKNDADGALVSLDAFRDRAEEEAPNLISNIDAFICRIKLYQGEDVSDWMKQAPDENAEFCTMERFRYLTKVRVYISLGKLEAAYCLLQQLLHYAEIMKRTYIHMEAMILLSIVQYKLEQKQWKDTLQTSISQAEEYHFVRIFTREGTALLPMFEKCEFIWKDNSYRNQIMSECRQMAKSYPSYLASRNNIVLSEHALEILKLQSEGKSSADIAKELKISEATVKYHNKETYRKLGVRNKAAAITEARKRKLI</sequence>
<dbReference type="InterPro" id="IPR016032">
    <property type="entry name" value="Sig_transdc_resp-reg_C-effctor"/>
</dbReference>
<evidence type="ECO:0000313" key="6">
    <source>
        <dbReference type="Proteomes" id="UP000652847"/>
    </source>
</evidence>
<reference evidence="5 6" key="1">
    <citation type="submission" date="2020-08" db="EMBL/GenBank/DDBJ databases">
        <title>Genome public.</title>
        <authorList>
            <person name="Liu C."/>
            <person name="Sun Q."/>
        </authorList>
    </citation>
    <scope>NUCLEOTIDE SEQUENCE [LARGE SCALE GENOMIC DNA]</scope>
    <source>
        <strain evidence="5 6">BX17</strain>
    </source>
</reference>
<keyword evidence="3" id="KW-0804">Transcription</keyword>
<proteinExistence type="predicted"/>
<dbReference type="InterPro" id="IPR027417">
    <property type="entry name" value="P-loop_NTPase"/>
</dbReference>
<dbReference type="EMBL" id="JACOOT010000015">
    <property type="protein sequence ID" value="MBC5650888.1"/>
    <property type="molecule type" value="Genomic_DNA"/>
</dbReference>
<dbReference type="Pfam" id="PF25873">
    <property type="entry name" value="WHD_MalT"/>
    <property type="match status" value="1"/>
</dbReference>
<dbReference type="PANTHER" id="PTHR44688">
    <property type="entry name" value="DNA-BINDING TRANSCRIPTIONAL ACTIVATOR DEVR_DOSR"/>
    <property type="match status" value="1"/>
</dbReference>
<dbReference type="GO" id="GO:0003677">
    <property type="term" value="F:DNA binding"/>
    <property type="evidence" value="ECO:0007669"/>
    <property type="project" value="UniProtKB-KW"/>
</dbReference>
<dbReference type="Pfam" id="PF00196">
    <property type="entry name" value="GerE"/>
    <property type="match status" value="1"/>
</dbReference>
<organism evidence="5 6">
    <name type="scientific">Blautia segnis</name>
    <dbReference type="NCBI Taxonomy" id="2763030"/>
    <lineage>
        <taxon>Bacteria</taxon>
        <taxon>Bacillati</taxon>
        <taxon>Bacillota</taxon>
        <taxon>Clostridia</taxon>
        <taxon>Lachnospirales</taxon>
        <taxon>Lachnospiraceae</taxon>
        <taxon>Blautia</taxon>
    </lineage>
</organism>
<evidence type="ECO:0000313" key="5">
    <source>
        <dbReference type="EMBL" id="MBC5650888.1"/>
    </source>
</evidence>
<evidence type="ECO:0000256" key="2">
    <source>
        <dbReference type="ARBA" id="ARBA00023125"/>
    </source>
</evidence>